<dbReference type="AlphaFoldDB" id="A0A9J6PB56"/>
<dbReference type="Gene3D" id="1.10.287.130">
    <property type="match status" value="1"/>
</dbReference>
<accession>A0A9J6PB56</accession>
<dbReference type="RefSeq" id="WP_269330876.1">
    <property type="nucleotide sequence ID" value="NZ_JAMZFT010000001.1"/>
</dbReference>
<dbReference type="InterPro" id="IPR018762">
    <property type="entry name" value="ChpT_C"/>
</dbReference>
<comment type="caution">
    <text evidence="2">The sequence shown here is derived from an EMBL/GenBank/DDBJ whole genome shotgun (WGS) entry which is preliminary data.</text>
</comment>
<evidence type="ECO:0000313" key="3">
    <source>
        <dbReference type="Proteomes" id="UP001055804"/>
    </source>
</evidence>
<dbReference type="Pfam" id="PF10090">
    <property type="entry name" value="HPTransfase"/>
    <property type="match status" value="1"/>
</dbReference>
<sequence>MDDLELAALLCSRLCHDLVSPVGAITNGLEILEDDDDPEIRAQAISHIGQSAGAASARLQFLRVAFGSGSSLGETVDTIELEDLAEALFARTRVHTVWSLDRPSVPKDSARLLLNLLLVAADTLPRGGTVTIAEQTDALVISAVGEGARMLPEVDGFLSGEVNGTQPDPRSVVAFYAGRLAARAGLPFRWAPAAGRVDFVIG</sequence>
<dbReference type="EMBL" id="JAMZFT010000001">
    <property type="protein sequence ID" value="MCP1334912.1"/>
    <property type="molecule type" value="Genomic_DNA"/>
</dbReference>
<keyword evidence="3" id="KW-1185">Reference proteome</keyword>
<proteinExistence type="predicted"/>
<reference evidence="2" key="1">
    <citation type="submission" date="2022-06" db="EMBL/GenBank/DDBJ databases">
        <title>Isolation and Genomics of Futiania mangrovii gen. nov., sp. nov., a Rare and Metabolically-versatile member in the Class Alphaproteobacteria.</title>
        <authorList>
            <person name="Liu L."/>
            <person name="Huang W.-C."/>
            <person name="Pan J."/>
            <person name="Li J."/>
            <person name="Huang Y."/>
            <person name="Du H."/>
            <person name="Liu Y."/>
            <person name="Li M."/>
        </authorList>
    </citation>
    <scope>NUCLEOTIDE SEQUENCE</scope>
    <source>
        <strain evidence="2">FT118</strain>
    </source>
</reference>
<organism evidence="2 3">
    <name type="scientific">Futiania mangrovi</name>
    <dbReference type="NCBI Taxonomy" id="2959716"/>
    <lineage>
        <taxon>Bacteria</taxon>
        <taxon>Pseudomonadati</taxon>
        <taxon>Pseudomonadota</taxon>
        <taxon>Alphaproteobacteria</taxon>
        <taxon>Futianiales</taxon>
        <taxon>Futianiaceae</taxon>
        <taxon>Futiania</taxon>
    </lineage>
</organism>
<evidence type="ECO:0000313" key="2">
    <source>
        <dbReference type="EMBL" id="MCP1334912.1"/>
    </source>
</evidence>
<dbReference type="InterPro" id="IPR036890">
    <property type="entry name" value="HATPase_C_sf"/>
</dbReference>
<feature type="domain" description="Histidine phosphotransferase ChpT C-terminal" evidence="1">
    <location>
        <begin position="80"/>
        <end position="192"/>
    </location>
</feature>
<evidence type="ECO:0000259" key="1">
    <source>
        <dbReference type="Pfam" id="PF10090"/>
    </source>
</evidence>
<gene>
    <name evidence="2" type="ORF">NJQ99_00645</name>
</gene>
<name>A0A9J6PB56_9PROT</name>
<dbReference type="Gene3D" id="3.30.565.10">
    <property type="entry name" value="Histidine kinase-like ATPase, C-terminal domain"/>
    <property type="match status" value="1"/>
</dbReference>
<protein>
    <submittedName>
        <fullName evidence="2">Histidine phosphotransferase family protein</fullName>
    </submittedName>
</protein>
<dbReference type="Proteomes" id="UP001055804">
    <property type="component" value="Unassembled WGS sequence"/>
</dbReference>